<dbReference type="EMBL" id="FZOC01000001">
    <property type="protein sequence ID" value="SNR61920.1"/>
    <property type="molecule type" value="Genomic_DNA"/>
</dbReference>
<dbReference type="OrthoDB" id="5471551at2"/>
<evidence type="ECO:0000313" key="2">
    <source>
        <dbReference type="EMBL" id="SNR61920.1"/>
    </source>
</evidence>
<proteinExistence type="predicted"/>
<keyword evidence="1" id="KW-0812">Transmembrane</keyword>
<dbReference type="AlphaFoldDB" id="A0A238XT73"/>
<evidence type="ECO:0000256" key="1">
    <source>
        <dbReference type="SAM" id="Phobius"/>
    </source>
</evidence>
<keyword evidence="1" id="KW-1133">Transmembrane helix</keyword>
<accession>A0A238XT73</accession>
<evidence type="ECO:0000313" key="3">
    <source>
        <dbReference type="Proteomes" id="UP000198324"/>
    </source>
</evidence>
<protein>
    <submittedName>
        <fullName evidence="2">Uncharacterized protein</fullName>
    </submittedName>
</protein>
<gene>
    <name evidence="2" type="ORF">SAMN04488503_0403</name>
</gene>
<name>A0A238XT73_9BACT</name>
<sequence>MSYLTVSVQSGGPSKWTAWPFNSGVGGDWETSLATYAFSFAILAVICIFLRLLYGPKGIWRDKEMDREAEEMRRREHAQLDADFRAGRLSRQLYELKKRSIDR</sequence>
<feature type="transmembrane region" description="Helical" evidence="1">
    <location>
        <begin position="33"/>
        <end position="54"/>
    </location>
</feature>
<dbReference type="RefSeq" id="WP_089271183.1">
    <property type="nucleotide sequence ID" value="NZ_FZOC01000001.1"/>
</dbReference>
<organism evidence="2 3">
    <name type="scientific">Humidesulfovibrio mexicanus</name>
    <dbReference type="NCBI Taxonomy" id="147047"/>
    <lineage>
        <taxon>Bacteria</taxon>
        <taxon>Pseudomonadati</taxon>
        <taxon>Thermodesulfobacteriota</taxon>
        <taxon>Desulfovibrionia</taxon>
        <taxon>Desulfovibrionales</taxon>
        <taxon>Desulfovibrionaceae</taxon>
        <taxon>Humidesulfovibrio</taxon>
    </lineage>
</organism>
<reference evidence="2 3" key="1">
    <citation type="submission" date="2017-06" db="EMBL/GenBank/DDBJ databases">
        <authorList>
            <person name="Kim H.J."/>
            <person name="Triplett B.A."/>
        </authorList>
    </citation>
    <scope>NUCLEOTIDE SEQUENCE [LARGE SCALE GENOMIC DNA]</scope>
    <source>
        <strain evidence="2 3">DSM 13116</strain>
    </source>
</reference>
<keyword evidence="3" id="KW-1185">Reference proteome</keyword>
<keyword evidence="1" id="KW-0472">Membrane</keyword>
<dbReference type="Proteomes" id="UP000198324">
    <property type="component" value="Unassembled WGS sequence"/>
</dbReference>